<sequence>MLEGPSQLVVGQFIPFQNSPSQGVVKRIIQIANTPPDRDAEGSDDLDGEEVEVGLNYSGHNFSTSPSQPAAKIFQSQLVPIPPRNFQPVLPIIPHHSPSRSLVPTIRPSPITQPRNSPIFTYQKTPTCGQLQYTKRRPISFAISCCQHVSAKGTMAYPGYRRG</sequence>
<dbReference type="AlphaFoldDB" id="A0A9Q3PPE6"/>
<organism evidence="1 2">
    <name type="scientific">Austropuccinia psidii MF-1</name>
    <dbReference type="NCBI Taxonomy" id="1389203"/>
    <lineage>
        <taxon>Eukaryota</taxon>
        <taxon>Fungi</taxon>
        <taxon>Dikarya</taxon>
        <taxon>Basidiomycota</taxon>
        <taxon>Pucciniomycotina</taxon>
        <taxon>Pucciniomycetes</taxon>
        <taxon>Pucciniales</taxon>
        <taxon>Sphaerophragmiaceae</taxon>
        <taxon>Austropuccinia</taxon>
    </lineage>
</organism>
<dbReference type="Proteomes" id="UP000765509">
    <property type="component" value="Unassembled WGS sequence"/>
</dbReference>
<protein>
    <submittedName>
        <fullName evidence="1">Uncharacterized protein</fullName>
    </submittedName>
</protein>
<keyword evidence="2" id="KW-1185">Reference proteome</keyword>
<gene>
    <name evidence="1" type="ORF">O181_107756</name>
</gene>
<accession>A0A9Q3PPE6</accession>
<reference evidence="1" key="1">
    <citation type="submission" date="2021-03" db="EMBL/GenBank/DDBJ databases">
        <title>Draft genome sequence of rust myrtle Austropuccinia psidii MF-1, a brazilian biotype.</title>
        <authorList>
            <person name="Quecine M.C."/>
            <person name="Pachon D.M.R."/>
            <person name="Bonatelli M.L."/>
            <person name="Correr F.H."/>
            <person name="Franceschini L.M."/>
            <person name="Leite T.F."/>
            <person name="Margarido G.R.A."/>
            <person name="Almeida C.A."/>
            <person name="Ferrarezi J.A."/>
            <person name="Labate C.A."/>
        </authorList>
    </citation>
    <scope>NUCLEOTIDE SEQUENCE</scope>
    <source>
        <strain evidence="1">MF-1</strain>
    </source>
</reference>
<comment type="caution">
    <text evidence="1">The sequence shown here is derived from an EMBL/GenBank/DDBJ whole genome shotgun (WGS) entry which is preliminary data.</text>
</comment>
<evidence type="ECO:0000313" key="2">
    <source>
        <dbReference type="Proteomes" id="UP000765509"/>
    </source>
</evidence>
<evidence type="ECO:0000313" key="1">
    <source>
        <dbReference type="EMBL" id="MBW0568041.1"/>
    </source>
</evidence>
<dbReference type="EMBL" id="AVOT02081884">
    <property type="protein sequence ID" value="MBW0568041.1"/>
    <property type="molecule type" value="Genomic_DNA"/>
</dbReference>
<name>A0A9Q3PPE6_9BASI</name>
<proteinExistence type="predicted"/>